<dbReference type="EMBL" id="JBBLZC010000037">
    <property type="protein sequence ID" value="MEK0085889.1"/>
    <property type="molecule type" value="Genomic_DNA"/>
</dbReference>
<reference evidence="9 10" key="1">
    <citation type="submission" date="2024-01" db="EMBL/GenBank/DDBJ databases">
        <title>Multi-omics insights into the function and evolution of sodium benzoate biodegradation pathways in Benzoatithermus flavus gen. nov., sp. nov. from hot spring.</title>
        <authorList>
            <person name="Hu C.-J."/>
            <person name="Li W.-J."/>
        </authorList>
    </citation>
    <scope>NUCLEOTIDE SEQUENCE [LARGE SCALE GENOMIC DNA]</scope>
    <source>
        <strain evidence="9 10">SYSU G07066</strain>
    </source>
</reference>
<feature type="transmembrane region" description="Helical" evidence="7">
    <location>
        <begin position="12"/>
        <end position="35"/>
    </location>
</feature>
<feature type="transmembrane region" description="Helical" evidence="7">
    <location>
        <begin position="209"/>
        <end position="229"/>
    </location>
</feature>
<feature type="transmembrane region" description="Helical" evidence="7">
    <location>
        <begin position="86"/>
        <end position="107"/>
    </location>
</feature>
<comment type="caution">
    <text evidence="9">The sequence shown here is derived from an EMBL/GenBank/DDBJ whole genome shotgun (WGS) entry which is preliminary data.</text>
</comment>
<dbReference type="InterPro" id="IPR035906">
    <property type="entry name" value="MetI-like_sf"/>
</dbReference>
<protein>
    <submittedName>
        <fullName evidence="9">Carbohydrate ABC transporter permease</fullName>
    </submittedName>
</protein>
<keyword evidence="6 7" id="KW-0472">Membrane</keyword>
<evidence type="ECO:0000313" key="9">
    <source>
        <dbReference type="EMBL" id="MEK0085889.1"/>
    </source>
</evidence>
<feature type="transmembrane region" description="Helical" evidence="7">
    <location>
        <begin position="173"/>
        <end position="197"/>
    </location>
</feature>
<gene>
    <name evidence="9" type="ORF">U1T56_22265</name>
</gene>
<keyword evidence="2 7" id="KW-0813">Transport</keyword>
<comment type="subcellular location">
    <subcellularLocation>
        <location evidence="1 7">Cell membrane</location>
        <topology evidence="1 7">Multi-pass membrane protein</topology>
    </subcellularLocation>
</comment>
<accession>A0ABU8XZV5</accession>
<keyword evidence="4 7" id="KW-0812">Transmembrane</keyword>
<dbReference type="InterPro" id="IPR000515">
    <property type="entry name" value="MetI-like"/>
</dbReference>
<dbReference type="InterPro" id="IPR050901">
    <property type="entry name" value="BP-dep_ABC_trans_perm"/>
</dbReference>
<evidence type="ECO:0000256" key="4">
    <source>
        <dbReference type="ARBA" id="ARBA00022692"/>
    </source>
</evidence>
<dbReference type="PANTHER" id="PTHR32243">
    <property type="entry name" value="MALTOSE TRANSPORT SYSTEM PERMEASE-RELATED"/>
    <property type="match status" value="1"/>
</dbReference>
<evidence type="ECO:0000313" key="10">
    <source>
        <dbReference type="Proteomes" id="UP001375743"/>
    </source>
</evidence>
<keyword evidence="5 7" id="KW-1133">Transmembrane helix</keyword>
<feature type="transmembrane region" description="Helical" evidence="7">
    <location>
        <begin position="143"/>
        <end position="161"/>
    </location>
</feature>
<evidence type="ECO:0000256" key="6">
    <source>
        <dbReference type="ARBA" id="ARBA00023136"/>
    </source>
</evidence>
<evidence type="ECO:0000256" key="5">
    <source>
        <dbReference type="ARBA" id="ARBA00022989"/>
    </source>
</evidence>
<feature type="domain" description="ABC transmembrane type-1" evidence="8">
    <location>
        <begin position="81"/>
        <end position="332"/>
    </location>
</feature>
<feature type="transmembrane region" description="Helical" evidence="7">
    <location>
        <begin position="119"/>
        <end position="137"/>
    </location>
</feature>
<evidence type="ECO:0000256" key="3">
    <source>
        <dbReference type="ARBA" id="ARBA00022475"/>
    </source>
</evidence>
<dbReference type="SUPFAM" id="SSF161098">
    <property type="entry name" value="MetI-like"/>
    <property type="match status" value="2"/>
</dbReference>
<feature type="transmembrane region" description="Helical" evidence="7">
    <location>
        <begin position="311"/>
        <end position="332"/>
    </location>
</feature>
<dbReference type="Proteomes" id="UP001375743">
    <property type="component" value="Unassembled WGS sequence"/>
</dbReference>
<organism evidence="9 10">
    <name type="scientific">Benzoatithermus flavus</name>
    <dbReference type="NCBI Taxonomy" id="3108223"/>
    <lineage>
        <taxon>Bacteria</taxon>
        <taxon>Pseudomonadati</taxon>
        <taxon>Pseudomonadota</taxon>
        <taxon>Alphaproteobacteria</taxon>
        <taxon>Geminicoccales</taxon>
        <taxon>Geminicoccaceae</taxon>
        <taxon>Benzoatithermus</taxon>
    </lineage>
</organism>
<keyword evidence="10" id="KW-1185">Reference proteome</keyword>
<feature type="transmembrane region" description="Helical" evidence="7">
    <location>
        <begin position="258"/>
        <end position="279"/>
    </location>
</feature>
<dbReference type="RefSeq" id="WP_418161735.1">
    <property type="nucleotide sequence ID" value="NZ_JBBLZC010000037.1"/>
</dbReference>
<dbReference type="Pfam" id="PF00528">
    <property type="entry name" value="BPD_transp_1"/>
    <property type="match status" value="1"/>
</dbReference>
<name>A0ABU8XZV5_9PROT</name>
<sequence length="346" mass="38038">MSPSRPATGLGPIGRAIVTALCFFWAFLTLFPLYWVVVTAFKTPPAVVGGPTYIPFVDFEPSLQAWYDIVAGIRGEFVETFWHSTAVGLTSASIATLLGAMAAYALVRFPFRVRLLSGIVFFAAALGGYLLLTGWLGLSRAQALLAAFPVALLASLVVNRLPVPGPVLGNEDIIFWFVSQRMFPPIVTAFALYLMYTEIGRMGFKLIDTFWGLTLCYTAFSLPIVVWLMRDFFQALPVEVEEAAMVDNVPSWRIFAEIVLPMSLPGLVATFLITLSFVWNEFLFALFLTTSDWQTLPILVAGQNSQRGDEWWAISAAALIAIVPMMVMAALLSRLMRSGLLLGAIK</sequence>
<dbReference type="CDD" id="cd06261">
    <property type="entry name" value="TM_PBP2"/>
    <property type="match status" value="1"/>
</dbReference>
<comment type="similarity">
    <text evidence="7">Belongs to the binding-protein-dependent transport system permease family.</text>
</comment>
<proteinExistence type="inferred from homology"/>
<evidence type="ECO:0000256" key="2">
    <source>
        <dbReference type="ARBA" id="ARBA00022448"/>
    </source>
</evidence>
<keyword evidence="3" id="KW-1003">Cell membrane</keyword>
<evidence type="ECO:0000256" key="7">
    <source>
        <dbReference type="RuleBase" id="RU363032"/>
    </source>
</evidence>
<evidence type="ECO:0000256" key="1">
    <source>
        <dbReference type="ARBA" id="ARBA00004651"/>
    </source>
</evidence>
<evidence type="ECO:0000259" key="8">
    <source>
        <dbReference type="PROSITE" id="PS50928"/>
    </source>
</evidence>
<dbReference type="PANTHER" id="PTHR32243:SF52">
    <property type="entry name" value="ABC TRANSPORTER PERMEASE PROTEIN"/>
    <property type="match status" value="1"/>
</dbReference>
<dbReference type="Gene3D" id="1.10.3720.10">
    <property type="entry name" value="MetI-like"/>
    <property type="match status" value="2"/>
</dbReference>
<dbReference type="PROSITE" id="PS50928">
    <property type="entry name" value="ABC_TM1"/>
    <property type="match status" value="1"/>
</dbReference>